<dbReference type="RefSeq" id="WP_309850697.1">
    <property type="nucleotide sequence ID" value="NZ_BAAAIU010000005.1"/>
</dbReference>
<dbReference type="EMBL" id="JAVDUI010000001">
    <property type="protein sequence ID" value="MDR6892128.1"/>
    <property type="molecule type" value="Genomic_DNA"/>
</dbReference>
<proteinExistence type="predicted"/>
<keyword evidence="3" id="KW-1185">Reference proteome</keyword>
<dbReference type="Gene3D" id="3.40.430.10">
    <property type="entry name" value="Dihydrofolate Reductase, subunit A"/>
    <property type="match status" value="1"/>
</dbReference>
<dbReference type="PANTHER" id="PTHR38011">
    <property type="entry name" value="DIHYDROFOLATE REDUCTASE FAMILY PROTEIN (AFU_ORTHOLOGUE AFUA_8G06820)"/>
    <property type="match status" value="1"/>
</dbReference>
<dbReference type="Proteomes" id="UP001247307">
    <property type="component" value="Unassembled WGS sequence"/>
</dbReference>
<evidence type="ECO:0000259" key="1">
    <source>
        <dbReference type="Pfam" id="PF01872"/>
    </source>
</evidence>
<feature type="domain" description="Bacterial bifunctional deaminase-reductase C-terminal" evidence="1">
    <location>
        <begin position="4"/>
        <end position="182"/>
    </location>
</feature>
<organism evidence="2 3">
    <name type="scientific">Falsarthrobacter nasiphocae</name>
    <dbReference type="NCBI Taxonomy" id="189863"/>
    <lineage>
        <taxon>Bacteria</taxon>
        <taxon>Bacillati</taxon>
        <taxon>Actinomycetota</taxon>
        <taxon>Actinomycetes</taxon>
        <taxon>Micrococcales</taxon>
        <taxon>Micrococcaceae</taxon>
        <taxon>Falsarthrobacter</taxon>
    </lineage>
</organism>
<dbReference type="Pfam" id="PF01872">
    <property type="entry name" value="RibD_C"/>
    <property type="match status" value="1"/>
</dbReference>
<evidence type="ECO:0000313" key="2">
    <source>
        <dbReference type="EMBL" id="MDR6892128.1"/>
    </source>
</evidence>
<gene>
    <name evidence="2" type="ORF">J2S35_001068</name>
</gene>
<sequence length="191" mass="21326">MHQIIVTEFITLDGVIEAPGGGDYAHAGWTFKDIEFVPEAYEIKGREQEEAAGLLLGRVSFEEFAPVWPSMDEEFPLYNRMPKYVVSTSLTEAEVTECGWENCRLLRSIEDVRALKEQGEGPIYVHGSASLAQSLAEAGIVDRYHLLTFPLVLGEGKRLFAEDGDRKQRLSLVEEKAFSNGIRLAVYDVVA</sequence>
<dbReference type="InterPro" id="IPR002734">
    <property type="entry name" value="RibDG_C"/>
</dbReference>
<name>A0AAE3YE13_9MICC</name>
<dbReference type="PANTHER" id="PTHR38011:SF11">
    <property type="entry name" value="2,5-DIAMINO-6-RIBOSYLAMINO-4(3H)-PYRIMIDINONE 5'-PHOSPHATE REDUCTASE"/>
    <property type="match status" value="1"/>
</dbReference>
<dbReference type="InterPro" id="IPR024072">
    <property type="entry name" value="DHFR-like_dom_sf"/>
</dbReference>
<reference evidence="2" key="1">
    <citation type="submission" date="2023-07" db="EMBL/GenBank/DDBJ databases">
        <title>Sequencing the genomes of 1000 actinobacteria strains.</title>
        <authorList>
            <person name="Klenk H.-P."/>
        </authorList>
    </citation>
    <scope>NUCLEOTIDE SEQUENCE</scope>
    <source>
        <strain evidence="2">DSM 13988</strain>
    </source>
</reference>
<dbReference type="AlphaFoldDB" id="A0AAE3YE13"/>
<accession>A0AAE3YE13</accession>
<dbReference type="GO" id="GO:0008703">
    <property type="term" value="F:5-amino-6-(5-phosphoribosylamino)uracil reductase activity"/>
    <property type="evidence" value="ECO:0007669"/>
    <property type="project" value="InterPro"/>
</dbReference>
<evidence type="ECO:0000313" key="3">
    <source>
        <dbReference type="Proteomes" id="UP001247307"/>
    </source>
</evidence>
<dbReference type="GO" id="GO:0009231">
    <property type="term" value="P:riboflavin biosynthetic process"/>
    <property type="evidence" value="ECO:0007669"/>
    <property type="project" value="InterPro"/>
</dbReference>
<protein>
    <submittedName>
        <fullName evidence="2">Dihydrofolate reductase</fullName>
    </submittedName>
</protein>
<dbReference type="InterPro" id="IPR050765">
    <property type="entry name" value="Riboflavin_Biosynth_HTPR"/>
</dbReference>
<dbReference type="SUPFAM" id="SSF53597">
    <property type="entry name" value="Dihydrofolate reductase-like"/>
    <property type="match status" value="1"/>
</dbReference>
<comment type="caution">
    <text evidence="2">The sequence shown here is derived from an EMBL/GenBank/DDBJ whole genome shotgun (WGS) entry which is preliminary data.</text>
</comment>